<organism evidence="1 2">
    <name type="scientific">Streptomyces scopuliridis</name>
    <dbReference type="NCBI Taxonomy" id="452529"/>
    <lineage>
        <taxon>Bacteria</taxon>
        <taxon>Bacillati</taxon>
        <taxon>Actinomycetota</taxon>
        <taxon>Actinomycetes</taxon>
        <taxon>Kitasatosporales</taxon>
        <taxon>Streptomycetaceae</taxon>
        <taxon>Streptomyces</taxon>
    </lineage>
</organism>
<gene>
    <name evidence="1" type="ORF">OG835_18725</name>
</gene>
<proteinExistence type="predicted"/>
<accession>A0ACD4ZKL8</accession>
<dbReference type="Proteomes" id="UP001348369">
    <property type="component" value="Chromosome"/>
</dbReference>
<name>A0ACD4ZKL8_9ACTN</name>
<keyword evidence="2" id="KW-1185">Reference proteome</keyword>
<reference evidence="1" key="1">
    <citation type="submission" date="2022-10" db="EMBL/GenBank/DDBJ databases">
        <title>The complete genomes of actinobacterial strains from the NBC collection.</title>
        <authorList>
            <person name="Joergensen T.S."/>
            <person name="Alvarez Arevalo M."/>
            <person name="Sterndorff E.B."/>
            <person name="Faurdal D."/>
            <person name="Vuksanovic O."/>
            <person name="Mourched A.-S."/>
            <person name="Charusanti P."/>
            <person name="Shaw S."/>
            <person name="Blin K."/>
            <person name="Weber T."/>
        </authorList>
    </citation>
    <scope>NUCLEOTIDE SEQUENCE</scope>
    <source>
        <strain evidence="1">NBC 01771</strain>
    </source>
</reference>
<evidence type="ECO:0000313" key="2">
    <source>
        <dbReference type="Proteomes" id="UP001348369"/>
    </source>
</evidence>
<protein>
    <submittedName>
        <fullName evidence="1">Uncharacterized protein</fullName>
    </submittedName>
</protein>
<evidence type="ECO:0000313" key="1">
    <source>
        <dbReference type="EMBL" id="WSB98847.1"/>
    </source>
</evidence>
<sequence>MLADDLGITARAPEELIAAVAADTRRTVLVLPELHSAYAPVDIVEHLLLPLLTVPHVRMMVESRSGAPCTDVLLDSVAFRAELDLADPRWTDRGGFGRWAASAAPAAADTGQAAEARDTADTRVAADTADRYPSPGRVLGWLPSAPVGPSLPSFDVDALITADPHHVTAWLEEAERAGEFIGELGRAWLSAGQSLCRPQDPASRALVLLASLGDVTPVPRPRPVNTDPWGAAVRARLAEAASSRPWRVVWSRTRDDNGPGWPGPVAALSPGTAQHTGRVLLTGHMGDVRIYDPEDWRPRARLSTVQPRHLTAVFGLPDGTVAALDEWGQIHVAGEIAPSVGGGGGLRGLIDASTDEWRPLREAVLAFPGEVPGRARLTAACAVPGGVVFGDERGRVHTVVRQAPDSDPDPAPSSAKPLQRLTQPLHEGPVTALASVRIATNSPSDAESDWASEGPTLVYSGGMDGRVRLWGLGADPLGTPVHARPHSVSALAASTGGGSRSSAVVAVAWADGLVVHESLGTDAGDHSGLRQFRPGPPVRALCCTGHCLVIGTDEMIAALATARIPRSEPHLSILL</sequence>
<dbReference type="EMBL" id="CP109109">
    <property type="protein sequence ID" value="WSB98847.1"/>
    <property type="molecule type" value="Genomic_DNA"/>
</dbReference>